<gene>
    <name evidence="1" type="ORF">HMPREF0973_00492</name>
</gene>
<comment type="caution">
    <text evidence="1">The sequence shown here is derived from an EMBL/GenBank/DDBJ whole genome shotgun (WGS) entry which is preliminary data.</text>
</comment>
<evidence type="ECO:0008006" key="3">
    <source>
        <dbReference type="Google" id="ProtNLM"/>
    </source>
</evidence>
<evidence type="ECO:0000313" key="1">
    <source>
        <dbReference type="EMBL" id="EEX19551.1"/>
    </source>
</evidence>
<dbReference type="AlphaFoldDB" id="C9MLL7"/>
<evidence type="ECO:0000313" key="2">
    <source>
        <dbReference type="Proteomes" id="UP000003327"/>
    </source>
</evidence>
<dbReference type="Proteomes" id="UP000003327">
    <property type="component" value="Unassembled WGS sequence"/>
</dbReference>
<keyword evidence="2" id="KW-1185">Reference proteome</keyword>
<protein>
    <recommendedName>
        <fullName evidence="3">Protein-tyrosine-phosphatase</fullName>
    </recommendedName>
</protein>
<name>C9MLL7_9BACT</name>
<dbReference type="InterPro" id="IPR036196">
    <property type="entry name" value="Ptyr_pPase_sf"/>
</dbReference>
<accession>C9MLL7</accession>
<dbReference type="RefSeq" id="WP_004382117.1">
    <property type="nucleotide sequence ID" value="NZ_GG698712.1"/>
</dbReference>
<dbReference type="Gene3D" id="3.40.50.2300">
    <property type="match status" value="1"/>
</dbReference>
<dbReference type="HOGENOM" id="CLU_3156440_0_0_10"/>
<dbReference type="STRING" id="649761.HMPREF0973_00492"/>
<dbReference type="SUPFAM" id="SSF52788">
    <property type="entry name" value="Phosphotyrosine protein phosphatases I"/>
    <property type="match status" value="1"/>
</dbReference>
<sequence length="48" mass="5264">MRTDEGVCPYFVVLSSYAKSTIPDPYYGGAEDFELALDLIEDGCEGLI</sequence>
<proteinExistence type="predicted"/>
<organism evidence="1 2">
    <name type="scientific">Prevotella veroralis F0319</name>
    <dbReference type="NCBI Taxonomy" id="649761"/>
    <lineage>
        <taxon>Bacteria</taxon>
        <taxon>Pseudomonadati</taxon>
        <taxon>Bacteroidota</taxon>
        <taxon>Bacteroidia</taxon>
        <taxon>Bacteroidales</taxon>
        <taxon>Prevotellaceae</taxon>
        <taxon>Prevotella</taxon>
    </lineage>
</organism>
<dbReference type="EMBL" id="ACVA01000013">
    <property type="protein sequence ID" value="EEX19551.1"/>
    <property type="molecule type" value="Genomic_DNA"/>
</dbReference>
<reference evidence="1 2" key="1">
    <citation type="submission" date="2009-09" db="EMBL/GenBank/DDBJ databases">
        <authorList>
            <person name="Weinstock G."/>
            <person name="Sodergren E."/>
            <person name="Clifton S."/>
            <person name="Fulton L."/>
            <person name="Fulton B."/>
            <person name="Courtney L."/>
            <person name="Fronick C."/>
            <person name="Harrison M."/>
            <person name="Strong C."/>
            <person name="Farmer C."/>
            <person name="Delahaunty K."/>
            <person name="Markovic C."/>
            <person name="Hall O."/>
            <person name="Minx P."/>
            <person name="Tomlinson C."/>
            <person name="Mitreva M."/>
            <person name="Nelson J."/>
            <person name="Hou S."/>
            <person name="Wollam A."/>
            <person name="Pepin K.H."/>
            <person name="Johnson M."/>
            <person name="Bhonagiri V."/>
            <person name="Nash W.E."/>
            <person name="Warren W."/>
            <person name="Chinwalla A."/>
            <person name="Mardis E.R."/>
            <person name="Wilson R.K."/>
        </authorList>
    </citation>
    <scope>NUCLEOTIDE SEQUENCE [LARGE SCALE GENOMIC DNA]</scope>
    <source>
        <strain evidence="1 2">F0319</strain>
    </source>
</reference>